<keyword evidence="4" id="KW-1185">Reference proteome</keyword>
<dbReference type="EMBL" id="FRBT01000017">
    <property type="protein sequence ID" value="SHM96821.1"/>
    <property type="molecule type" value="Genomic_DNA"/>
</dbReference>
<keyword evidence="2" id="KW-0732">Signal</keyword>
<name>A0A1M7MZY6_9FLAO</name>
<sequence length="1550" mass="174978">MKKKYYSLFLFLFLSFIVNAQTPIGSDPNQPIDVGPGLPPIEVGPGSGGSGPQSTNLNDLLYSEIFNPKIGTPNAAAFRKVSFSNVSEYTGSASINVPIYQIQIGQISIPIELNYSATGIKVEETASNVGQNWSLNAGGMVTKVIKGIEDFKVTIEGALPYVPNSDNHKLKFSQIGTSDILGMKLKEVGWLMQNESISLNKYFDVTSATDKVYSIAEMGFITNKKDLAPDQFYVNAPGLNTSFTHKRDRSVMEIAFQGNKIETTIGQTAVIPFFSEFRDNYKFTGDLRYFDGGPHRKIQGVTKVEVTNINGTQYTFDQLDVNQYVNRNIFQTYINMESSRDLTSQEIMAYKLSKIKDFKGNEVTFEYNKYAISYPEYRKTANYELNNLQGDQSTLNLSSTEIRYPLLNRISKIIYAEGTVEFKYEEPRQDLPGDFALSKIIVKDIYGTIIKTVKLEYDYMTSNNNCSDPTCKRLRLLAVQETGKNDAVIPPYRFYYNDDVKLPERGSNITDYLGYANGPVSGEYNNVSAVTCLTCLIPPPKLYYSPNKKDFSVSPFPIFDGSFVTAGRSLQPSLAYTKAGVLNKVKYPTGGTEEFEYELNSFYSSLGNKNVNSGGLRVSIHKLIDNKGTVQVHKYNYLNINNNSSGILNNLPTLGIAQAYNEPLAATYLGISSYSLQTGLTLHTFSNSRSDFDVIEGSNVGYTRVLIKENADNGYVEKIFSTREDFPVERPLFTYQNYDKNKIEFGFNNGWRLPTTNNTEPLVGKIKYTRKYDKANNLVEETKNSYQYDIFDQISDKVEIARTEVFPAEAGDLESIDPDFAFYPSVYASRNLTSETKTTTKYNQNKVINTTSTTYDQTYSLPKAVESIVEESGSINSLIKQTSYPHNYATPLMVNLVNANRIAEPVLQKTIRKTDQTPEDLTSQEVLYDTFTKGSKTLILPRAVQAIKGIQTTSNQFEEKIQFHDYDKFGNPIESSKKDDTHTVYLWGYNYTKPIAKIENATYSQVMNALGKSNSETLEYIQNYSDNSLNTEIQKIRSNLGSAMVTSYVYKPLVGITSVVDPKGTSISYEYDDLNRLKRIKDQDQNIIEEYCYGYNGVLNDCQNQSIIPSPEDQNTVTDLDLQIKIGDYKAYKVPVACGRGVNWEDKLPDGAEYKGRNILSLHDKLYFPNPSQIGVHYTPDYIPLPLEYSMLNLPYPTSEYTCNYYAERSGNTFDLLGLNNSKFSGPNKTAELTWWMEIDGKKIEIPKVQEYSNVFFIPKCLDGMSGRIICTVKVTSRWIDHVEDPIAPITYIAKSDLIKFKSGLNDYDNVLAYYKLSSVNQYSGNVCDKSSGYGIDDSTASTESDPKYWQDTPWTIDNGVIVDQDFKISIEKYKLYDIPVPFLQGTNFSWPGTTTPSLHPLFYFPRPFGGIHGEDFPYVPHAYDADITFPYTMDSYYGFYVTKGGYKFDRNAIKQRIGNSSEYEYQWFLKLADTGQEVPLIRTLEAKNIFFVPPALNGKRGKLICIATKMFGLTGAPLYFESENITFQQGLSNEDNLDYQVQFLDMEGL</sequence>
<accession>A0A1M7MZY6</accession>
<proteinExistence type="predicted"/>
<feature type="chain" id="PRO_5009928308" evidence="2">
    <location>
        <begin position="21"/>
        <end position="1550"/>
    </location>
</feature>
<evidence type="ECO:0000313" key="4">
    <source>
        <dbReference type="Proteomes" id="UP000184028"/>
    </source>
</evidence>
<evidence type="ECO:0000256" key="2">
    <source>
        <dbReference type="SAM" id="SignalP"/>
    </source>
</evidence>
<gene>
    <name evidence="3" type="ORF">SAMN05444484_1174</name>
</gene>
<organism evidence="3 4">
    <name type="scientific">Flavobacterium chilense</name>
    <dbReference type="NCBI Taxonomy" id="946677"/>
    <lineage>
        <taxon>Bacteria</taxon>
        <taxon>Pseudomonadati</taxon>
        <taxon>Bacteroidota</taxon>
        <taxon>Flavobacteriia</taxon>
        <taxon>Flavobacteriales</taxon>
        <taxon>Flavobacteriaceae</taxon>
        <taxon>Flavobacterium</taxon>
    </lineage>
</organism>
<evidence type="ECO:0000256" key="1">
    <source>
        <dbReference type="SAM" id="MobiDB-lite"/>
    </source>
</evidence>
<reference evidence="4" key="1">
    <citation type="submission" date="2016-11" db="EMBL/GenBank/DDBJ databases">
        <authorList>
            <person name="Varghese N."/>
            <person name="Submissions S."/>
        </authorList>
    </citation>
    <scope>NUCLEOTIDE SEQUENCE [LARGE SCALE GENOMIC DNA]</scope>
    <source>
        <strain evidence="4">DSM 24724</strain>
    </source>
</reference>
<dbReference type="OrthoDB" id="9814627at2"/>
<dbReference type="STRING" id="946677.SAMN05444484_1174"/>
<feature type="region of interest" description="Disordered" evidence="1">
    <location>
        <begin position="28"/>
        <end position="51"/>
    </location>
</feature>
<dbReference type="Proteomes" id="UP000184028">
    <property type="component" value="Unassembled WGS sequence"/>
</dbReference>
<feature type="signal peptide" evidence="2">
    <location>
        <begin position="1"/>
        <end position="20"/>
    </location>
</feature>
<dbReference type="RefSeq" id="WP_068845907.1">
    <property type="nucleotide sequence ID" value="NZ_FRBT01000017.1"/>
</dbReference>
<dbReference type="Gene3D" id="2.180.10.10">
    <property type="entry name" value="RHS repeat-associated core"/>
    <property type="match status" value="1"/>
</dbReference>
<protein>
    <submittedName>
        <fullName evidence="3">YD repeat-containing protein</fullName>
    </submittedName>
</protein>
<evidence type="ECO:0000313" key="3">
    <source>
        <dbReference type="EMBL" id="SHM96821.1"/>
    </source>
</evidence>